<gene>
    <name evidence="2" type="ORF">KSP39_PZI004412</name>
</gene>
<comment type="caution">
    <text evidence="2">The sequence shown here is derived from an EMBL/GenBank/DDBJ whole genome shotgun (WGS) entry which is preliminary data.</text>
</comment>
<evidence type="ECO:0000313" key="3">
    <source>
        <dbReference type="Proteomes" id="UP001418222"/>
    </source>
</evidence>
<keyword evidence="3" id="KW-1185">Reference proteome</keyword>
<dbReference type="AlphaFoldDB" id="A0AAP0GC52"/>
<organism evidence="2 3">
    <name type="scientific">Platanthera zijinensis</name>
    <dbReference type="NCBI Taxonomy" id="2320716"/>
    <lineage>
        <taxon>Eukaryota</taxon>
        <taxon>Viridiplantae</taxon>
        <taxon>Streptophyta</taxon>
        <taxon>Embryophyta</taxon>
        <taxon>Tracheophyta</taxon>
        <taxon>Spermatophyta</taxon>
        <taxon>Magnoliopsida</taxon>
        <taxon>Liliopsida</taxon>
        <taxon>Asparagales</taxon>
        <taxon>Orchidaceae</taxon>
        <taxon>Orchidoideae</taxon>
        <taxon>Orchideae</taxon>
        <taxon>Orchidinae</taxon>
        <taxon>Platanthera</taxon>
    </lineage>
</organism>
<dbReference type="EMBL" id="JBBWWQ010000003">
    <property type="protein sequence ID" value="KAK8951012.1"/>
    <property type="molecule type" value="Genomic_DNA"/>
</dbReference>
<protein>
    <submittedName>
        <fullName evidence="2">Uncharacterized protein</fullName>
    </submittedName>
</protein>
<evidence type="ECO:0000313" key="2">
    <source>
        <dbReference type="EMBL" id="KAK8951012.1"/>
    </source>
</evidence>
<feature type="region of interest" description="Disordered" evidence="1">
    <location>
        <begin position="1"/>
        <end position="39"/>
    </location>
</feature>
<dbReference type="Proteomes" id="UP001418222">
    <property type="component" value="Unassembled WGS sequence"/>
</dbReference>
<proteinExistence type="predicted"/>
<name>A0AAP0GC52_9ASPA</name>
<accession>A0AAP0GC52</accession>
<sequence length="225" mass="26180">MAARENEHRRIAVAESYHDSFSEQRTEQRWEHSTQETPSLQSLDRLGATSQCLDLHNNCVDPRRRLLRAPGDWIYTITVRIHGGDFSRWYLTGERRESLHRSIAAGTLQTPFDLQHEEEWRRESANSCESDGRRSKATRAIYFLATETDEHGGENQRSAILLRDRRARRLKLRKQEIRQKRDLERTETLAGVFVSLRMLGDTAQSILRSSIKFGVESSPKMTRTQ</sequence>
<evidence type="ECO:0000256" key="1">
    <source>
        <dbReference type="SAM" id="MobiDB-lite"/>
    </source>
</evidence>
<reference evidence="2 3" key="1">
    <citation type="journal article" date="2022" name="Nat. Plants">
        <title>Genomes of leafy and leafless Platanthera orchids illuminate the evolution of mycoheterotrophy.</title>
        <authorList>
            <person name="Li M.H."/>
            <person name="Liu K.W."/>
            <person name="Li Z."/>
            <person name="Lu H.C."/>
            <person name="Ye Q.L."/>
            <person name="Zhang D."/>
            <person name="Wang J.Y."/>
            <person name="Li Y.F."/>
            <person name="Zhong Z.M."/>
            <person name="Liu X."/>
            <person name="Yu X."/>
            <person name="Liu D.K."/>
            <person name="Tu X.D."/>
            <person name="Liu B."/>
            <person name="Hao Y."/>
            <person name="Liao X.Y."/>
            <person name="Jiang Y.T."/>
            <person name="Sun W.H."/>
            <person name="Chen J."/>
            <person name="Chen Y.Q."/>
            <person name="Ai Y."/>
            <person name="Zhai J.W."/>
            <person name="Wu S.S."/>
            <person name="Zhou Z."/>
            <person name="Hsiao Y.Y."/>
            <person name="Wu W.L."/>
            <person name="Chen Y.Y."/>
            <person name="Lin Y.F."/>
            <person name="Hsu J.L."/>
            <person name="Li C.Y."/>
            <person name="Wang Z.W."/>
            <person name="Zhao X."/>
            <person name="Zhong W.Y."/>
            <person name="Ma X.K."/>
            <person name="Ma L."/>
            <person name="Huang J."/>
            <person name="Chen G.Z."/>
            <person name="Huang M.Z."/>
            <person name="Huang L."/>
            <person name="Peng D.H."/>
            <person name="Luo Y.B."/>
            <person name="Zou S.Q."/>
            <person name="Chen S.P."/>
            <person name="Lan S."/>
            <person name="Tsai W.C."/>
            <person name="Van de Peer Y."/>
            <person name="Liu Z.J."/>
        </authorList>
    </citation>
    <scope>NUCLEOTIDE SEQUENCE [LARGE SCALE GENOMIC DNA]</scope>
    <source>
        <strain evidence="2">Lor287</strain>
    </source>
</reference>
<feature type="compositionally biased region" description="Basic and acidic residues" evidence="1">
    <location>
        <begin position="1"/>
        <end position="34"/>
    </location>
</feature>